<reference evidence="1" key="1">
    <citation type="journal article" date="2014" name="Front. Microbiol.">
        <title>High frequency of phylogenetically diverse reductive dehalogenase-homologous genes in deep subseafloor sedimentary metagenomes.</title>
        <authorList>
            <person name="Kawai M."/>
            <person name="Futagami T."/>
            <person name="Toyoda A."/>
            <person name="Takaki Y."/>
            <person name="Nishi S."/>
            <person name="Hori S."/>
            <person name="Arai W."/>
            <person name="Tsubouchi T."/>
            <person name="Morono Y."/>
            <person name="Uchiyama I."/>
            <person name="Ito T."/>
            <person name="Fujiyama A."/>
            <person name="Inagaki F."/>
            <person name="Takami H."/>
        </authorList>
    </citation>
    <scope>NUCLEOTIDE SEQUENCE</scope>
    <source>
        <strain evidence="1">Expedition CK06-06</strain>
    </source>
</reference>
<dbReference type="AlphaFoldDB" id="X1BTJ1"/>
<dbReference type="SUPFAM" id="SSF53756">
    <property type="entry name" value="UDP-Glycosyltransferase/glycogen phosphorylase"/>
    <property type="match status" value="1"/>
</dbReference>
<comment type="caution">
    <text evidence="1">The sequence shown here is derived from an EMBL/GenBank/DDBJ whole genome shotgun (WGS) entry which is preliminary data.</text>
</comment>
<gene>
    <name evidence="1" type="ORF">S01H4_24289</name>
</gene>
<name>X1BTJ1_9ZZZZ</name>
<evidence type="ECO:0000313" key="1">
    <source>
        <dbReference type="EMBL" id="GAG84457.1"/>
    </source>
</evidence>
<dbReference type="EMBL" id="BART01011390">
    <property type="protein sequence ID" value="GAG84457.1"/>
    <property type="molecule type" value="Genomic_DNA"/>
</dbReference>
<accession>X1BTJ1</accession>
<organism evidence="1">
    <name type="scientific">marine sediment metagenome</name>
    <dbReference type="NCBI Taxonomy" id="412755"/>
    <lineage>
        <taxon>unclassified sequences</taxon>
        <taxon>metagenomes</taxon>
        <taxon>ecological metagenomes</taxon>
    </lineage>
</organism>
<sequence>TMTFERNEGRYRADESKTKVLCVQGAGIGNIIQCLPAIGSLLEEKYEVDLLVNCNSSDDDFDVIKIPGIKNVFTNKSQLVDFYDIQLNGPHAHKFQTHRAEKVCDCRIKYKQDIEESLVFYDLVQSIGVKAPRQKIRLNLAKTGYTPPKGTVAIFPGCKPTWPMKQWHLFDKLCQEFPHVVLLGTKNDIYFEHETWFSFAFGVNPKEVGSRDEGIRIEFNCL</sequence>
<feature type="non-terminal residue" evidence="1">
    <location>
        <position position="1"/>
    </location>
</feature>
<protein>
    <submittedName>
        <fullName evidence="1">Uncharacterized protein</fullName>
    </submittedName>
</protein>
<proteinExistence type="predicted"/>